<sequence>MALIIVAASIPIFMGTFSAETLPLFEHFIGIGVDYYIPEYKKLVVFDLTSQVTVGISQLVGVLICILQIISFVCVFRIFRNLSENVQKYSKKSLSLHRQLTRALLLQLFSPFVCIFLPVGAYFMALMAVQLPVSNTSGQIGVVMITIFPLVNASITILFISPFRKYTMSRFQALTQISGYPRKNTPIVVFPIVKNFSSPSA</sequence>
<dbReference type="Proteomes" id="UP000887576">
    <property type="component" value="Unplaced"/>
</dbReference>
<reference evidence="2" key="1">
    <citation type="submission" date="2022-11" db="UniProtKB">
        <authorList>
            <consortium name="WormBaseParasite"/>
        </authorList>
    </citation>
    <scope>IDENTIFICATION</scope>
</reference>
<proteinExistence type="predicted"/>
<evidence type="ECO:0000313" key="1">
    <source>
        <dbReference type="Proteomes" id="UP000887576"/>
    </source>
</evidence>
<dbReference type="WBParaSite" id="JU765_v2.g9137.t1">
    <property type="protein sequence ID" value="JU765_v2.g9137.t1"/>
    <property type="gene ID" value="JU765_v2.g9137"/>
</dbReference>
<evidence type="ECO:0000313" key="2">
    <source>
        <dbReference type="WBParaSite" id="JU765_v2.g9137.t1"/>
    </source>
</evidence>
<organism evidence="1 2">
    <name type="scientific">Panagrolaimus sp. JU765</name>
    <dbReference type="NCBI Taxonomy" id="591449"/>
    <lineage>
        <taxon>Eukaryota</taxon>
        <taxon>Metazoa</taxon>
        <taxon>Ecdysozoa</taxon>
        <taxon>Nematoda</taxon>
        <taxon>Chromadorea</taxon>
        <taxon>Rhabditida</taxon>
        <taxon>Tylenchina</taxon>
        <taxon>Panagrolaimomorpha</taxon>
        <taxon>Panagrolaimoidea</taxon>
        <taxon>Panagrolaimidae</taxon>
        <taxon>Panagrolaimus</taxon>
    </lineage>
</organism>
<name>A0AC34RPY3_9BILA</name>
<accession>A0AC34RPY3</accession>
<protein>
    <submittedName>
        <fullName evidence="2">Uncharacterized protein</fullName>
    </submittedName>
</protein>